<dbReference type="PANTHER" id="PTHR12526">
    <property type="entry name" value="GLYCOSYLTRANSFERASE"/>
    <property type="match status" value="1"/>
</dbReference>
<reference evidence="3 4" key="1">
    <citation type="submission" date="2019-02" db="EMBL/GenBank/DDBJ databases">
        <title>Deep-cultivation of Planctomycetes and their phenomic and genomic characterization uncovers novel biology.</title>
        <authorList>
            <person name="Wiegand S."/>
            <person name="Jogler M."/>
            <person name="Boedeker C."/>
            <person name="Pinto D."/>
            <person name="Vollmers J."/>
            <person name="Rivas-Marin E."/>
            <person name="Kohn T."/>
            <person name="Peeters S.H."/>
            <person name="Heuer A."/>
            <person name="Rast P."/>
            <person name="Oberbeckmann S."/>
            <person name="Bunk B."/>
            <person name="Jeske O."/>
            <person name="Meyerdierks A."/>
            <person name="Storesund J.E."/>
            <person name="Kallscheuer N."/>
            <person name="Luecker S."/>
            <person name="Lage O.M."/>
            <person name="Pohl T."/>
            <person name="Merkel B.J."/>
            <person name="Hornburger P."/>
            <person name="Mueller R.-W."/>
            <person name="Bruemmer F."/>
            <person name="Labrenz M."/>
            <person name="Spormann A.M."/>
            <person name="Op Den Camp H."/>
            <person name="Overmann J."/>
            <person name="Amann R."/>
            <person name="Jetten M.S.M."/>
            <person name="Mascher T."/>
            <person name="Medema M.H."/>
            <person name="Devos D.P."/>
            <person name="Kaster A.-K."/>
            <person name="Ovreas L."/>
            <person name="Rohde M."/>
            <person name="Galperin M.Y."/>
            <person name="Jogler C."/>
        </authorList>
    </citation>
    <scope>NUCLEOTIDE SEQUENCE [LARGE SCALE GENOMIC DNA]</scope>
    <source>
        <strain evidence="3 4">Pla111</strain>
    </source>
</reference>
<dbReference type="InterPro" id="IPR028098">
    <property type="entry name" value="Glyco_trans_4-like_N"/>
</dbReference>
<dbReference type="Gene3D" id="3.40.50.2000">
    <property type="entry name" value="Glycogen Phosphorylase B"/>
    <property type="match status" value="2"/>
</dbReference>
<gene>
    <name evidence="3" type="primary">epsF_1</name>
    <name evidence="3" type="ORF">Pla111_05300</name>
</gene>
<accession>A0A5C5WFA5</accession>
<comment type="caution">
    <text evidence="3">The sequence shown here is derived from an EMBL/GenBank/DDBJ whole genome shotgun (WGS) entry which is preliminary data.</text>
</comment>
<proteinExistence type="predicted"/>
<dbReference type="AlphaFoldDB" id="A0A5C5WFA5"/>
<keyword evidence="3" id="KW-0808">Transferase</keyword>
<feature type="domain" description="Glycosyltransferase subfamily 4-like N-terminal" evidence="2">
    <location>
        <begin position="29"/>
        <end position="185"/>
    </location>
</feature>
<sequence length="415" mass="45048">MPKYLPPLIKIMNSFAPKPVLFVQTSMPVGGAETLLVNLVERLDPLRFAPEVVCLKERGPLGDYLAQAGYTVHSELLANKFDLRVLPRLVRLMRHRRIAAVVTVGAGDKMFWGRLAARLAGVPVIGAALHSTGWPDGVGRLNRWLTPITDAFIAVAEPHGQFLVEHERFPADRVRVIPNGVDTERFQPLADGGPLRAELGLAPTTPLVGILAALRPEKNHELFLAAAEKIRRRVSDAHFVVIGDGPRREPLEKFAADRGLFVPEAPDRSVVHFLGNRSDVPEVLAALNVLALTSHNEASPVSILEAMSCAVPVVSTDVGSVSASVIEGETGSVVPPGDEQQLVERIASLLEQPLIAKERGRAGRQRVIRTASLDVMVCGYEELLADCYARRTGQPWSIEQPRAASEPSETPLAVV</sequence>
<dbReference type="PANTHER" id="PTHR12526:SF630">
    <property type="entry name" value="GLYCOSYLTRANSFERASE"/>
    <property type="match status" value="1"/>
</dbReference>
<evidence type="ECO:0000313" key="3">
    <source>
        <dbReference type="EMBL" id="TWT48755.1"/>
    </source>
</evidence>
<keyword evidence="4" id="KW-1185">Reference proteome</keyword>
<dbReference type="GO" id="GO:0016757">
    <property type="term" value="F:glycosyltransferase activity"/>
    <property type="evidence" value="ECO:0007669"/>
    <property type="project" value="UniProtKB-KW"/>
</dbReference>
<dbReference type="EC" id="2.4.-.-" evidence="3"/>
<evidence type="ECO:0000313" key="4">
    <source>
        <dbReference type="Proteomes" id="UP000318995"/>
    </source>
</evidence>
<evidence type="ECO:0000259" key="2">
    <source>
        <dbReference type="Pfam" id="PF13439"/>
    </source>
</evidence>
<keyword evidence="3" id="KW-0328">Glycosyltransferase</keyword>
<dbReference type="Pfam" id="PF13439">
    <property type="entry name" value="Glyco_transf_4"/>
    <property type="match status" value="1"/>
</dbReference>
<dbReference type="Pfam" id="PF00534">
    <property type="entry name" value="Glycos_transf_1"/>
    <property type="match status" value="1"/>
</dbReference>
<dbReference type="Proteomes" id="UP000318995">
    <property type="component" value="Unassembled WGS sequence"/>
</dbReference>
<dbReference type="EMBL" id="SJPH01000001">
    <property type="protein sequence ID" value="TWT48755.1"/>
    <property type="molecule type" value="Genomic_DNA"/>
</dbReference>
<evidence type="ECO:0000259" key="1">
    <source>
        <dbReference type="Pfam" id="PF00534"/>
    </source>
</evidence>
<feature type="domain" description="Glycosyl transferase family 1" evidence="1">
    <location>
        <begin position="196"/>
        <end position="365"/>
    </location>
</feature>
<dbReference type="SUPFAM" id="SSF53756">
    <property type="entry name" value="UDP-Glycosyltransferase/glycogen phosphorylase"/>
    <property type="match status" value="1"/>
</dbReference>
<dbReference type="InterPro" id="IPR001296">
    <property type="entry name" value="Glyco_trans_1"/>
</dbReference>
<name>A0A5C5WFA5_9BACT</name>
<organism evidence="3 4">
    <name type="scientific">Botrimarina hoheduenensis</name>
    <dbReference type="NCBI Taxonomy" id="2528000"/>
    <lineage>
        <taxon>Bacteria</taxon>
        <taxon>Pseudomonadati</taxon>
        <taxon>Planctomycetota</taxon>
        <taxon>Planctomycetia</taxon>
        <taxon>Pirellulales</taxon>
        <taxon>Lacipirellulaceae</taxon>
        <taxon>Botrimarina</taxon>
    </lineage>
</organism>
<protein>
    <submittedName>
        <fullName evidence="3">Putative glycosyltransferase EpsF</fullName>
        <ecNumber evidence="3">2.4.-.-</ecNumber>
    </submittedName>
</protein>